<name>A0A9D4FGY0_DREPO</name>
<accession>A0A9D4FGY0</accession>
<evidence type="ECO:0000313" key="2">
    <source>
        <dbReference type="EMBL" id="KAH3798894.1"/>
    </source>
</evidence>
<evidence type="ECO:0000256" key="1">
    <source>
        <dbReference type="SAM" id="MobiDB-lite"/>
    </source>
</evidence>
<dbReference type="Proteomes" id="UP000828390">
    <property type="component" value="Unassembled WGS sequence"/>
</dbReference>
<gene>
    <name evidence="2" type="ORF">DPMN_152497</name>
</gene>
<organism evidence="2 3">
    <name type="scientific">Dreissena polymorpha</name>
    <name type="common">Zebra mussel</name>
    <name type="synonym">Mytilus polymorpha</name>
    <dbReference type="NCBI Taxonomy" id="45954"/>
    <lineage>
        <taxon>Eukaryota</taxon>
        <taxon>Metazoa</taxon>
        <taxon>Spiralia</taxon>
        <taxon>Lophotrochozoa</taxon>
        <taxon>Mollusca</taxon>
        <taxon>Bivalvia</taxon>
        <taxon>Autobranchia</taxon>
        <taxon>Heteroconchia</taxon>
        <taxon>Euheterodonta</taxon>
        <taxon>Imparidentia</taxon>
        <taxon>Neoheterodontei</taxon>
        <taxon>Myida</taxon>
        <taxon>Dreissenoidea</taxon>
        <taxon>Dreissenidae</taxon>
        <taxon>Dreissena</taxon>
    </lineage>
</organism>
<proteinExistence type="predicted"/>
<dbReference type="AlphaFoldDB" id="A0A9D4FGY0"/>
<reference evidence="2" key="1">
    <citation type="journal article" date="2019" name="bioRxiv">
        <title>The Genome of the Zebra Mussel, Dreissena polymorpha: A Resource for Invasive Species Research.</title>
        <authorList>
            <person name="McCartney M.A."/>
            <person name="Auch B."/>
            <person name="Kono T."/>
            <person name="Mallez S."/>
            <person name="Zhang Y."/>
            <person name="Obille A."/>
            <person name="Becker A."/>
            <person name="Abrahante J.E."/>
            <person name="Garbe J."/>
            <person name="Badalamenti J.P."/>
            <person name="Herman A."/>
            <person name="Mangelson H."/>
            <person name="Liachko I."/>
            <person name="Sullivan S."/>
            <person name="Sone E.D."/>
            <person name="Koren S."/>
            <person name="Silverstein K.A.T."/>
            <person name="Beckman K.B."/>
            <person name="Gohl D.M."/>
        </authorList>
    </citation>
    <scope>NUCLEOTIDE SEQUENCE</scope>
    <source>
        <strain evidence="2">Duluth1</strain>
        <tissue evidence="2">Whole animal</tissue>
    </source>
</reference>
<comment type="caution">
    <text evidence="2">The sequence shown here is derived from an EMBL/GenBank/DDBJ whole genome shotgun (WGS) entry which is preliminary data.</text>
</comment>
<protein>
    <submittedName>
        <fullName evidence="2">Uncharacterized protein</fullName>
    </submittedName>
</protein>
<evidence type="ECO:0000313" key="3">
    <source>
        <dbReference type="Proteomes" id="UP000828390"/>
    </source>
</evidence>
<keyword evidence="3" id="KW-1185">Reference proteome</keyword>
<sequence>MGGEPPSNFHWEFIENGDLTGSSVKPPMGDPPNLPREFNGNGSLAGAPVKTPRMKKIYKHFIFLFKYIFLTIMT</sequence>
<dbReference type="EMBL" id="JAIWYP010000007">
    <property type="protein sequence ID" value="KAH3798894.1"/>
    <property type="molecule type" value="Genomic_DNA"/>
</dbReference>
<reference evidence="2" key="2">
    <citation type="submission" date="2020-11" db="EMBL/GenBank/DDBJ databases">
        <authorList>
            <person name="McCartney M.A."/>
            <person name="Auch B."/>
            <person name="Kono T."/>
            <person name="Mallez S."/>
            <person name="Becker A."/>
            <person name="Gohl D.M."/>
            <person name="Silverstein K.A.T."/>
            <person name="Koren S."/>
            <person name="Bechman K.B."/>
            <person name="Herman A."/>
            <person name="Abrahante J.E."/>
            <person name="Garbe J."/>
        </authorList>
    </citation>
    <scope>NUCLEOTIDE SEQUENCE</scope>
    <source>
        <strain evidence="2">Duluth1</strain>
        <tissue evidence="2">Whole animal</tissue>
    </source>
</reference>
<feature type="region of interest" description="Disordered" evidence="1">
    <location>
        <begin position="17"/>
        <end position="47"/>
    </location>
</feature>